<dbReference type="EMBL" id="VSSQ01039759">
    <property type="protein sequence ID" value="MPM92873.1"/>
    <property type="molecule type" value="Genomic_DNA"/>
</dbReference>
<accession>A0A645DW89</accession>
<evidence type="ECO:0000313" key="1">
    <source>
        <dbReference type="EMBL" id="MPM92873.1"/>
    </source>
</evidence>
<protein>
    <submittedName>
        <fullName evidence="1">Uncharacterized protein</fullName>
    </submittedName>
</protein>
<name>A0A645DW89_9ZZZZ</name>
<organism evidence="1">
    <name type="scientific">bioreactor metagenome</name>
    <dbReference type="NCBI Taxonomy" id="1076179"/>
    <lineage>
        <taxon>unclassified sequences</taxon>
        <taxon>metagenomes</taxon>
        <taxon>ecological metagenomes</taxon>
    </lineage>
</organism>
<reference evidence="1" key="1">
    <citation type="submission" date="2019-08" db="EMBL/GenBank/DDBJ databases">
        <authorList>
            <person name="Kucharzyk K."/>
            <person name="Murdoch R.W."/>
            <person name="Higgins S."/>
            <person name="Loffler F."/>
        </authorList>
    </citation>
    <scope>NUCLEOTIDE SEQUENCE</scope>
</reference>
<dbReference type="AlphaFoldDB" id="A0A645DW89"/>
<proteinExistence type="predicted"/>
<gene>
    <name evidence="1" type="ORF">SDC9_140009</name>
</gene>
<comment type="caution">
    <text evidence="1">The sequence shown here is derived from an EMBL/GenBank/DDBJ whole genome shotgun (WGS) entry which is preliminary data.</text>
</comment>
<sequence length="57" mass="6220">MHGLISHDVGKTVLNALQIFLKGRPGTNVPVKERQQSAHTLDAVYGFFGEGRQTEGI</sequence>